<protein>
    <recommendedName>
        <fullName evidence="3">AttH domain-containing protein</fullName>
    </recommendedName>
</protein>
<dbReference type="InterPro" id="IPR023374">
    <property type="entry name" value="AttH-like_dom_sf"/>
</dbReference>
<accession>A0A0K8MIN5</accession>
<keyword evidence="2" id="KW-1185">Reference proteome</keyword>
<dbReference type="OrthoDB" id="5491608at2"/>
<reference evidence="1 2" key="1">
    <citation type="journal article" date="2015" name="BMC Genomics">
        <title>Comparative genomics of Fructobacillus spp. and Leuconostoc spp. reveals niche-specific evolution of Fructobacillus spp.</title>
        <authorList>
            <person name="Endo A."/>
            <person name="Tanizawa Y."/>
            <person name="Tanaka N."/>
            <person name="Maeno S."/>
            <person name="Kumar H."/>
            <person name="Shiwa Y."/>
            <person name="Okada S."/>
            <person name="Yoshikawa H."/>
            <person name="Dicks L."/>
            <person name="Nakagawa J."/>
            <person name="Arita M."/>
        </authorList>
    </citation>
    <scope>NUCLEOTIDE SEQUENCE [LARGE SCALE GENOMIC DNA]</scope>
    <source>
        <strain evidence="1 2">JCM 12225</strain>
    </source>
</reference>
<dbReference type="Gene3D" id="2.40.370.10">
    <property type="entry name" value="AttH-like domain"/>
    <property type="match status" value="1"/>
</dbReference>
<sequence>MATKVRLADEAADFAKVGLDKNHIVAREDGERVDPDGENYEWWYFDANLNDGSQLVTTFYAKSVVNPSPGLKPSMEVEWTKADGTAIKEKIEFKPEDFSASKDTCDVKMGKNYFRGDLHHYEIGIFGEKIQVEISFDNITPAWRPNLATFYGDQEENNFSWLPATPRGHAQVKLTANGQTQDLEGDCYHDHNWGDVALMKVMNHWYWGRANIGDYTVIDSYMTTEKKYGHAKVPVFLLAKREEILADDVKYVTYTQSDREVEPVTGKPYYKNIVFDYNDQKNHYRVTYSAEKVITHDKMIDQIDGFKKFMAKMIGFDGAYLRFSGIVKLEILNGEEVTESFESKGLWEEAYFGKTID</sequence>
<evidence type="ECO:0000313" key="2">
    <source>
        <dbReference type="Proteomes" id="UP000253891"/>
    </source>
</evidence>
<dbReference type="AlphaFoldDB" id="A0A0K8MIN5"/>
<dbReference type="EMBL" id="DF968005">
    <property type="protein sequence ID" value="GAP00427.1"/>
    <property type="molecule type" value="Genomic_DNA"/>
</dbReference>
<dbReference type="SUPFAM" id="SSF159245">
    <property type="entry name" value="AttH-like"/>
    <property type="match status" value="1"/>
</dbReference>
<evidence type="ECO:0008006" key="3">
    <source>
        <dbReference type="Google" id="ProtNLM"/>
    </source>
</evidence>
<dbReference type="Proteomes" id="UP000253891">
    <property type="component" value="Unassembled WGS sequence"/>
</dbReference>
<proteinExistence type="predicted"/>
<name>A0A0K8MIN5_9LACO</name>
<gene>
    <name evidence="1" type="ORF">FFIC_284440</name>
</gene>
<dbReference type="STRING" id="157463.GCA_001047075_01311"/>
<evidence type="ECO:0000313" key="1">
    <source>
        <dbReference type="EMBL" id="GAP00427.1"/>
    </source>
</evidence>
<dbReference type="RefSeq" id="WP_061993716.1">
    <property type="nucleotide sequence ID" value="NZ_DF968005.1"/>
</dbReference>
<organism evidence="1 2">
    <name type="scientific">Fructobacillus ficulneus</name>
    <dbReference type="NCBI Taxonomy" id="157463"/>
    <lineage>
        <taxon>Bacteria</taxon>
        <taxon>Bacillati</taxon>
        <taxon>Bacillota</taxon>
        <taxon>Bacilli</taxon>
        <taxon>Lactobacillales</taxon>
        <taxon>Lactobacillaceae</taxon>
        <taxon>Fructobacillus</taxon>
    </lineage>
</organism>